<dbReference type="Pfam" id="PF03729">
    <property type="entry name" value="DUF308"/>
    <property type="match status" value="1"/>
</dbReference>
<feature type="transmembrane region" description="Helical" evidence="2">
    <location>
        <begin position="129"/>
        <end position="153"/>
    </location>
</feature>
<evidence type="ECO:0008006" key="5">
    <source>
        <dbReference type="Google" id="ProtNLM"/>
    </source>
</evidence>
<reference evidence="4" key="1">
    <citation type="journal article" date="2011" name="J. Bacteriol.">
        <title>Genome sequences of eight morphologically diverse alphaproteobacteria.</title>
        <authorList>
            <consortium name="US DOE Joint Genome Institute"/>
            <person name="Brown P.J."/>
            <person name="Kysela D.T."/>
            <person name="Buechlein A."/>
            <person name="Hemmerich C."/>
            <person name="Brun Y.V."/>
        </authorList>
    </citation>
    <scope>NUCLEOTIDE SEQUENCE [LARGE SCALE GENOMIC DNA]</scope>
    <source>
        <strain evidence="4">ATCC 17100 / ATH 3.1.1 / DSM 162 / LMG 4299</strain>
    </source>
</reference>
<keyword evidence="4" id="KW-1185">Reference proteome</keyword>
<organism evidence="3 4">
    <name type="scientific">Rhodomicrobium vannielii (strain ATCC 17100 / DSM 162 / LMG 4299 / NCIMB 10020 / ATH 3.1.1)</name>
    <dbReference type="NCBI Taxonomy" id="648757"/>
    <lineage>
        <taxon>Bacteria</taxon>
        <taxon>Pseudomonadati</taxon>
        <taxon>Pseudomonadota</taxon>
        <taxon>Alphaproteobacteria</taxon>
        <taxon>Hyphomicrobiales</taxon>
        <taxon>Hyphomicrobiaceae</taxon>
        <taxon>Rhodomicrobium</taxon>
    </lineage>
</organism>
<evidence type="ECO:0000313" key="4">
    <source>
        <dbReference type="Proteomes" id="UP000001399"/>
    </source>
</evidence>
<keyword evidence="2" id="KW-1133">Transmembrane helix</keyword>
<name>E3I419_RHOVT</name>
<dbReference type="GO" id="GO:0005886">
    <property type="term" value="C:plasma membrane"/>
    <property type="evidence" value="ECO:0007669"/>
    <property type="project" value="TreeGrafter"/>
</dbReference>
<feature type="transmembrane region" description="Helical" evidence="2">
    <location>
        <begin position="187"/>
        <end position="209"/>
    </location>
</feature>
<protein>
    <recommendedName>
        <fullName evidence="5">HdeD protein</fullName>
    </recommendedName>
</protein>
<proteinExistence type="predicted"/>
<dbReference type="RefSeq" id="WP_013421026.1">
    <property type="nucleotide sequence ID" value="NC_014664.1"/>
</dbReference>
<dbReference type="KEGG" id="rva:Rvan_3488"/>
<sequence>MSSPSIPERSGADRSGPDRSQGFDPKKFEAVEKELEAVVQKGLREHWKWFTAEGVLLVLLGAAAIAVPVLASIAVAAFVGWLLFFAGVFSAISTIRSPRAPGYVWHILLSALMAILGLVLALFPVQGSLSLTLVMTAYFIAHGIATVAFAFSIKPDTGRWIGLLFVALVDFVIAALVIAGWPSTGLWVLGLFVGIELLLTGFGLIFAALGARERGADETLPGAGAHRPA</sequence>
<evidence type="ECO:0000256" key="2">
    <source>
        <dbReference type="SAM" id="Phobius"/>
    </source>
</evidence>
<feature type="transmembrane region" description="Helical" evidence="2">
    <location>
        <begin position="104"/>
        <end position="123"/>
    </location>
</feature>
<dbReference type="Proteomes" id="UP000001399">
    <property type="component" value="Chromosome"/>
</dbReference>
<dbReference type="EMBL" id="CP002292">
    <property type="protein sequence ID" value="ADP72668.1"/>
    <property type="molecule type" value="Genomic_DNA"/>
</dbReference>
<gene>
    <name evidence="3" type="ordered locus">Rvan_3488</name>
</gene>
<evidence type="ECO:0000313" key="3">
    <source>
        <dbReference type="EMBL" id="ADP72668.1"/>
    </source>
</evidence>
<dbReference type="InterPro" id="IPR052712">
    <property type="entry name" value="Acid_resist_chaperone_HdeD"/>
</dbReference>
<dbReference type="AlphaFoldDB" id="E3I419"/>
<feature type="transmembrane region" description="Helical" evidence="2">
    <location>
        <begin position="49"/>
        <end position="67"/>
    </location>
</feature>
<feature type="transmembrane region" description="Helical" evidence="2">
    <location>
        <begin position="73"/>
        <end position="92"/>
    </location>
</feature>
<dbReference type="HOGENOM" id="CLU_091585_2_1_5"/>
<dbReference type="InterPro" id="IPR005325">
    <property type="entry name" value="DUF308_memb"/>
</dbReference>
<feature type="region of interest" description="Disordered" evidence="1">
    <location>
        <begin position="1"/>
        <end position="25"/>
    </location>
</feature>
<dbReference type="STRING" id="648757.Rvan_3488"/>
<accession>E3I419</accession>
<dbReference type="PANTHER" id="PTHR34989">
    <property type="entry name" value="PROTEIN HDED"/>
    <property type="match status" value="1"/>
</dbReference>
<evidence type="ECO:0000256" key="1">
    <source>
        <dbReference type="SAM" id="MobiDB-lite"/>
    </source>
</evidence>
<keyword evidence="2" id="KW-0812">Transmembrane</keyword>
<keyword evidence="2" id="KW-0472">Membrane</keyword>
<feature type="transmembrane region" description="Helical" evidence="2">
    <location>
        <begin position="160"/>
        <end position="181"/>
    </location>
</feature>
<dbReference type="eggNOG" id="COG3247">
    <property type="taxonomic scope" value="Bacteria"/>
</dbReference>
<dbReference type="PANTHER" id="PTHR34989:SF1">
    <property type="entry name" value="PROTEIN HDED"/>
    <property type="match status" value="1"/>
</dbReference>